<keyword evidence="3" id="KW-1185">Reference proteome</keyword>
<proteinExistence type="predicted"/>
<feature type="region of interest" description="Disordered" evidence="1">
    <location>
        <begin position="25"/>
        <end position="45"/>
    </location>
</feature>
<dbReference type="Gene3D" id="3.20.20.140">
    <property type="entry name" value="Metal-dependent hydrolases"/>
    <property type="match status" value="1"/>
</dbReference>
<protein>
    <submittedName>
        <fullName evidence="2">Uncharacterized protein</fullName>
    </submittedName>
</protein>
<evidence type="ECO:0000313" key="3">
    <source>
        <dbReference type="Proteomes" id="UP001498398"/>
    </source>
</evidence>
<sequence length="347" mass="37799">MSASLPPIPSSPGVGLRRKGLKLPTLPMSAFTPPSSATSDQFLPRTSPNSLHPEYVIDANVALSQENLDLSKWKQEASQSEILRNRVGGLVVALPNADQETLTKVLDSKSVAPFFSAVVPFDLDATEPPSLPVLSSSPVPISLSTAFTGTSPQAIANLRWALQQGRPVDIDIKTDLTDSVFESLEELFAKSTADIPSVPPIILSNLLPPPHNLELPIVKLMNHPIYRTFQAQTAALSLIPQVYIKYLQPCWDAPTPPTPSVASPVLDNTDAKQRNEWKRRIKMYIGPVMEAFGYQRIIFGSSPSTNSPVRSIVGSWYELARESLAELAVEQEAVDAVFYATAKKVYG</sequence>
<organism evidence="2 3">
    <name type="scientific">Marasmiellus scandens</name>
    <dbReference type="NCBI Taxonomy" id="2682957"/>
    <lineage>
        <taxon>Eukaryota</taxon>
        <taxon>Fungi</taxon>
        <taxon>Dikarya</taxon>
        <taxon>Basidiomycota</taxon>
        <taxon>Agaricomycotina</taxon>
        <taxon>Agaricomycetes</taxon>
        <taxon>Agaricomycetidae</taxon>
        <taxon>Agaricales</taxon>
        <taxon>Marasmiineae</taxon>
        <taxon>Omphalotaceae</taxon>
        <taxon>Marasmiellus</taxon>
    </lineage>
</organism>
<dbReference type="PANTHER" id="PTHR43569">
    <property type="entry name" value="AMIDOHYDROLASE"/>
    <property type="match status" value="1"/>
</dbReference>
<dbReference type="Proteomes" id="UP001498398">
    <property type="component" value="Unassembled WGS sequence"/>
</dbReference>
<accession>A0ABR1K810</accession>
<dbReference type="EMBL" id="JBANRG010000001">
    <property type="protein sequence ID" value="KAK7472774.1"/>
    <property type="molecule type" value="Genomic_DNA"/>
</dbReference>
<evidence type="ECO:0000313" key="2">
    <source>
        <dbReference type="EMBL" id="KAK7472774.1"/>
    </source>
</evidence>
<comment type="caution">
    <text evidence="2">The sequence shown here is derived from an EMBL/GenBank/DDBJ whole genome shotgun (WGS) entry which is preliminary data.</text>
</comment>
<evidence type="ECO:0000256" key="1">
    <source>
        <dbReference type="SAM" id="MobiDB-lite"/>
    </source>
</evidence>
<feature type="compositionally biased region" description="Polar residues" evidence="1">
    <location>
        <begin position="32"/>
        <end position="45"/>
    </location>
</feature>
<reference evidence="2 3" key="1">
    <citation type="submission" date="2024-01" db="EMBL/GenBank/DDBJ databases">
        <title>A draft genome for the cacao thread blight pathogen Marasmiellus scandens.</title>
        <authorList>
            <person name="Baruah I.K."/>
            <person name="Leung J."/>
            <person name="Bukari Y."/>
            <person name="Amoako-Attah I."/>
            <person name="Meinhardt L.W."/>
            <person name="Bailey B.A."/>
            <person name="Cohen S.P."/>
        </authorList>
    </citation>
    <scope>NUCLEOTIDE SEQUENCE [LARGE SCALE GENOMIC DNA]</scope>
    <source>
        <strain evidence="2 3">GH-19</strain>
    </source>
</reference>
<dbReference type="PANTHER" id="PTHR43569:SF2">
    <property type="entry name" value="AMIDOHYDROLASE-RELATED DOMAIN-CONTAINING PROTEIN"/>
    <property type="match status" value="1"/>
</dbReference>
<gene>
    <name evidence="2" type="ORF">VKT23_000882</name>
</gene>
<name>A0ABR1K810_9AGAR</name>
<dbReference type="InterPro" id="IPR052350">
    <property type="entry name" value="Metallo-dep_Lactonases"/>
</dbReference>